<evidence type="ECO:0000259" key="4">
    <source>
        <dbReference type="Pfam" id="PF01248"/>
    </source>
</evidence>
<dbReference type="GO" id="GO:1990904">
    <property type="term" value="C:ribonucleoprotein complex"/>
    <property type="evidence" value="ECO:0007669"/>
    <property type="project" value="UniProtKB-KW"/>
</dbReference>
<evidence type="ECO:0000313" key="6">
    <source>
        <dbReference type="Proteomes" id="UP001206983"/>
    </source>
</evidence>
<reference evidence="5 6" key="1">
    <citation type="journal article" date="2011" name="Appl. Environ. Microbiol.">
        <title>Methanogenic archaea isolated from Taiwan's Chelungpu fault.</title>
        <authorList>
            <person name="Wu S.Y."/>
            <person name="Lai M.C."/>
        </authorList>
    </citation>
    <scope>NUCLEOTIDE SEQUENCE [LARGE SCALE GENOMIC DNA]</scope>
    <source>
        <strain evidence="5 6">St545Mb</strain>
    </source>
</reference>
<feature type="domain" description="Ribosomal protein eL8/eL30/eS12/Gadd45" evidence="4">
    <location>
        <begin position="5"/>
        <end position="92"/>
    </location>
</feature>
<accession>A0AAE3H9L7</accession>
<organism evidence="5 6">
    <name type="scientific">Methanolobus chelungpuianus</name>
    <dbReference type="NCBI Taxonomy" id="502115"/>
    <lineage>
        <taxon>Archaea</taxon>
        <taxon>Methanobacteriati</taxon>
        <taxon>Methanobacteriota</taxon>
        <taxon>Stenosarchaea group</taxon>
        <taxon>Methanomicrobia</taxon>
        <taxon>Methanosarcinales</taxon>
        <taxon>Methanosarcinaceae</taxon>
        <taxon>Methanolobus</taxon>
    </lineage>
</organism>
<protein>
    <submittedName>
        <fullName evidence="5">50S ribosomal protein L30</fullName>
    </submittedName>
</protein>
<dbReference type="InterPro" id="IPR029064">
    <property type="entry name" value="Ribosomal_eL30-like_sf"/>
</dbReference>
<gene>
    <name evidence="5" type="ORF">PV02_02955</name>
</gene>
<evidence type="ECO:0000256" key="2">
    <source>
        <dbReference type="ARBA" id="ARBA00022980"/>
    </source>
</evidence>
<comment type="caution">
    <text evidence="5">The sequence shown here is derived from an EMBL/GenBank/DDBJ whole genome shotgun (WGS) entry which is preliminary data.</text>
</comment>
<proteinExistence type="inferred from homology"/>
<name>A0AAE3H9L7_9EURY</name>
<dbReference type="AlphaFoldDB" id="A0AAE3H9L7"/>
<sequence>MDINLDKALIKVIRTGKVIIGSNRTIDAAVNNEAKMVVLAANCPKDVRTKIESTNVPILNYPGTGMELGPACGKPYIIAAMAIIDSGESDILAAS</sequence>
<dbReference type="InterPro" id="IPR039109">
    <property type="entry name" value="Ribosomal_eL30-like"/>
</dbReference>
<dbReference type="SUPFAM" id="SSF55315">
    <property type="entry name" value="L30e-like"/>
    <property type="match status" value="1"/>
</dbReference>
<keyword evidence="6" id="KW-1185">Reference proteome</keyword>
<dbReference type="Pfam" id="PF01248">
    <property type="entry name" value="Ribosomal_L7Ae"/>
    <property type="match status" value="1"/>
</dbReference>
<evidence type="ECO:0000256" key="1">
    <source>
        <dbReference type="ARBA" id="ARBA00007326"/>
    </source>
</evidence>
<keyword evidence="2 5" id="KW-0689">Ribosomal protein</keyword>
<evidence type="ECO:0000313" key="5">
    <source>
        <dbReference type="EMBL" id="MCQ6962118.1"/>
    </source>
</evidence>
<evidence type="ECO:0000256" key="3">
    <source>
        <dbReference type="ARBA" id="ARBA00023274"/>
    </source>
</evidence>
<dbReference type="GO" id="GO:0003723">
    <property type="term" value="F:RNA binding"/>
    <property type="evidence" value="ECO:0007669"/>
    <property type="project" value="InterPro"/>
</dbReference>
<dbReference type="NCBIfam" id="NF002172">
    <property type="entry name" value="PRK01018.1"/>
    <property type="match status" value="1"/>
</dbReference>
<dbReference type="RefSeq" id="WP_256621878.1">
    <property type="nucleotide sequence ID" value="NZ_JTEO01000002.1"/>
</dbReference>
<keyword evidence="3" id="KW-0687">Ribonucleoprotein</keyword>
<dbReference type="PROSITE" id="PS00993">
    <property type="entry name" value="RIBOSOMAL_L30E_2"/>
    <property type="match status" value="1"/>
</dbReference>
<dbReference type="GO" id="GO:0005840">
    <property type="term" value="C:ribosome"/>
    <property type="evidence" value="ECO:0007669"/>
    <property type="project" value="UniProtKB-KW"/>
</dbReference>
<comment type="similarity">
    <text evidence="1">Belongs to the eukaryotic ribosomal protein eL30 family.</text>
</comment>
<dbReference type="InterPro" id="IPR022991">
    <property type="entry name" value="Ribosomal_eL30_CS"/>
</dbReference>
<dbReference type="Gene3D" id="3.30.1330.30">
    <property type="match status" value="1"/>
</dbReference>
<dbReference type="Proteomes" id="UP001206983">
    <property type="component" value="Unassembled WGS sequence"/>
</dbReference>
<dbReference type="PANTHER" id="PTHR11449">
    <property type="entry name" value="RIBOSOMAL PROTEIN L30"/>
    <property type="match status" value="1"/>
</dbReference>
<dbReference type="EMBL" id="JTEO01000002">
    <property type="protein sequence ID" value="MCQ6962118.1"/>
    <property type="molecule type" value="Genomic_DNA"/>
</dbReference>
<dbReference type="InterPro" id="IPR004038">
    <property type="entry name" value="Ribosomal_eL8/eL30/eS12/Gad45"/>
</dbReference>